<evidence type="ECO:0000256" key="1">
    <source>
        <dbReference type="ARBA" id="ARBA00006739"/>
    </source>
</evidence>
<comment type="caution">
    <text evidence="3">The sequence shown here is derived from an EMBL/GenBank/DDBJ whole genome shotgun (WGS) entry which is preliminary data.</text>
</comment>
<evidence type="ECO:0000313" key="3">
    <source>
        <dbReference type="EMBL" id="MFC3932716.1"/>
    </source>
</evidence>
<name>A0ABV8D2P4_9STRE</name>
<dbReference type="SUPFAM" id="SSF53448">
    <property type="entry name" value="Nucleotide-diphospho-sugar transferases"/>
    <property type="match status" value="1"/>
</dbReference>
<dbReference type="Gene3D" id="3.90.550.10">
    <property type="entry name" value="Spore Coat Polysaccharide Biosynthesis Protein SpsA, Chain A"/>
    <property type="match status" value="1"/>
</dbReference>
<proteinExistence type="inferred from homology"/>
<reference evidence="4" key="1">
    <citation type="journal article" date="2019" name="Int. J. Syst. Evol. Microbiol.">
        <title>The Global Catalogue of Microorganisms (GCM) 10K type strain sequencing project: providing services to taxonomists for standard genome sequencing and annotation.</title>
        <authorList>
            <consortium name="The Broad Institute Genomics Platform"/>
            <consortium name="The Broad Institute Genome Sequencing Center for Infectious Disease"/>
            <person name="Wu L."/>
            <person name="Ma J."/>
        </authorList>
    </citation>
    <scope>NUCLEOTIDE SEQUENCE [LARGE SCALE GENOMIC DNA]</scope>
    <source>
        <strain evidence="4">CCUG 58728</strain>
    </source>
</reference>
<dbReference type="InterPro" id="IPR001173">
    <property type="entry name" value="Glyco_trans_2-like"/>
</dbReference>
<accession>A0ABV8D2P4</accession>
<dbReference type="CDD" id="cd04196">
    <property type="entry name" value="GT_2_like_d"/>
    <property type="match status" value="1"/>
</dbReference>
<protein>
    <submittedName>
        <fullName evidence="3">Glycosyltransferase family 2 protein</fullName>
    </submittedName>
</protein>
<comment type="similarity">
    <text evidence="1">Belongs to the glycosyltransferase 2 family.</text>
</comment>
<dbReference type="PANTHER" id="PTHR43685:SF11">
    <property type="entry name" value="GLYCOSYLTRANSFERASE TAGX-RELATED"/>
    <property type="match status" value="1"/>
</dbReference>
<dbReference type="Pfam" id="PF00535">
    <property type="entry name" value="Glycos_transf_2"/>
    <property type="match status" value="1"/>
</dbReference>
<feature type="domain" description="Glycosyltransferase 2-like" evidence="2">
    <location>
        <begin position="5"/>
        <end position="143"/>
    </location>
</feature>
<organism evidence="3 4">
    <name type="scientific">Streptococcus dentapri</name>
    <dbReference type="NCBI Taxonomy" id="573564"/>
    <lineage>
        <taxon>Bacteria</taxon>
        <taxon>Bacillati</taxon>
        <taxon>Bacillota</taxon>
        <taxon>Bacilli</taxon>
        <taxon>Lactobacillales</taxon>
        <taxon>Streptococcaceae</taxon>
        <taxon>Streptococcus</taxon>
    </lineage>
</organism>
<dbReference type="Proteomes" id="UP001595901">
    <property type="component" value="Unassembled WGS sequence"/>
</dbReference>
<evidence type="ECO:0000259" key="2">
    <source>
        <dbReference type="Pfam" id="PF00535"/>
    </source>
</evidence>
<gene>
    <name evidence="3" type="ORF">ACFOSE_08135</name>
</gene>
<dbReference type="InterPro" id="IPR029044">
    <property type="entry name" value="Nucleotide-diphossugar_trans"/>
</dbReference>
<dbReference type="InterPro" id="IPR050834">
    <property type="entry name" value="Glycosyltransf_2"/>
</dbReference>
<evidence type="ECO:0000313" key="4">
    <source>
        <dbReference type="Proteomes" id="UP001595901"/>
    </source>
</evidence>
<dbReference type="EMBL" id="JBHSAC010000068">
    <property type="protein sequence ID" value="MFC3932716.1"/>
    <property type="molecule type" value="Genomic_DNA"/>
</dbReference>
<dbReference type="PANTHER" id="PTHR43685">
    <property type="entry name" value="GLYCOSYLTRANSFERASE"/>
    <property type="match status" value="1"/>
</dbReference>
<keyword evidence="4" id="KW-1185">Reference proteome</keyword>
<dbReference type="RefSeq" id="WP_380432324.1">
    <property type="nucleotide sequence ID" value="NZ_JBHSAC010000068.1"/>
</dbReference>
<sequence length="319" mass="37204">MKVNILMSTYNGERFLTDQIDSILAQTFTDWRLLIRDDGSQDRTRAIIADYASRDERISLINQDQTENLGVIKNFYTLLKHEVADYYFFCDQDDIWVPEKLEICLREAQLYDTNQPLLVYTDLKVVDQDLKIQHDSMIRTQSGHANTSLLQELTENTVTGGTAMINQATAQAWQNQPLDKIIMHDWFLALIAAAKGNLIYLDQATELYRQHESNVVGARTLSKRIKNWIRPHKLLAKYWWLIDASQKQAELLLDLDLPQEEQQLVRAYVTLLDQSWSVRLRALKKYGFAKNRPFHTLVFKTLIITKIGYSHYQKKGYQT</sequence>